<dbReference type="SUPFAM" id="SSF56112">
    <property type="entry name" value="Protein kinase-like (PK-like)"/>
    <property type="match status" value="1"/>
</dbReference>
<feature type="domain" description="Serine-threonine/tyrosine-protein kinase catalytic" evidence="5">
    <location>
        <begin position="303"/>
        <end position="384"/>
    </location>
</feature>
<dbReference type="SUPFAM" id="SSF52058">
    <property type="entry name" value="L domain-like"/>
    <property type="match status" value="1"/>
</dbReference>
<keyword evidence="4" id="KW-0472">Membrane</keyword>
<dbReference type="InterPro" id="IPR001611">
    <property type="entry name" value="Leu-rich_rpt"/>
</dbReference>
<dbReference type="Proteomes" id="UP001177003">
    <property type="component" value="Chromosome 3"/>
</dbReference>
<dbReference type="Pfam" id="PF13855">
    <property type="entry name" value="LRR_8"/>
    <property type="match status" value="1"/>
</dbReference>
<feature type="transmembrane region" description="Helical" evidence="4">
    <location>
        <begin position="221"/>
        <end position="245"/>
    </location>
</feature>
<dbReference type="InterPro" id="IPR001245">
    <property type="entry name" value="Ser-Thr/Tyr_kinase_cat_dom"/>
</dbReference>
<dbReference type="PANTHER" id="PTHR48053">
    <property type="entry name" value="LEUCINE RICH REPEAT FAMILY PROTEIN, EXPRESSED"/>
    <property type="match status" value="1"/>
</dbReference>
<keyword evidence="7" id="KW-1185">Reference proteome</keyword>
<keyword evidence="3" id="KW-0675">Receptor</keyword>
<evidence type="ECO:0000313" key="6">
    <source>
        <dbReference type="EMBL" id="CAI9276130.1"/>
    </source>
</evidence>
<evidence type="ECO:0000259" key="5">
    <source>
        <dbReference type="Pfam" id="PF07714"/>
    </source>
</evidence>
<evidence type="ECO:0000313" key="7">
    <source>
        <dbReference type="Proteomes" id="UP001177003"/>
    </source>
</evidence>
<sequence length="388" mass="43002">MAYNNITGGIPPQFGNLTQLQRLDLSFNHLTGEIPKEFGKMNSILKLSLTDNHFSGIIRLEIGSCELLEVLDLSTNRLNGSIPKSISQCEHIHYLNLSNNMLSEKIPSEIGNVVQLTELDLSHNLLTKEILSESQSLKNPQKLNLSHNRLYGSIPNTFTILPCGIDINLSFNELLGPVPPCANFINASIQGNPGLCGNATGVKLCASQIIKKKNYLFHHKLFLVIMLPPIGAVLFGFFMCGLIAYRKQKKSSPHKPLEEESGDYFSITSFDGKVVYDDILKATNDFDEAYCIGTRDLAYTIVATEKCDVYSFGIVALEMIMGKLHGELPTLSADYLVLENVGYSRIPLPSPQVEKQVNLVLNLSRACLNSNPQERPTMRQVSNLLMKA</sequence>
<dbReference type="PRINTS" id="PR00019">
    <property type="entry name" value="LEURICHRPT"/>
</dbReference>
<dbReference type="InterPro" id="IPR032675">
    <property type="entry name" value="LRR_dom_sf"/>
</dbReference>
<gene>
    <name evidence="6" type="ORF">LSALG_LOCUS16125</name>
</gene>
<accession>A0AA36DYU2</accession>
<name>A0AA36DYU2_LACSI</name>
<dbReference type="Pfam" id="PF00560">
    <property type="entry name" value="LRR_1"/>
    <property type="match status" value="2"/>
</dbReference>
<proteinExistence type="predicted"/>
<organism evidence="6 7">
    <name type="scientific">Lactuca saligna</name>
    <name type="common">Willowleaf lettuce</name>
    <dbReference type="NCBI Taxonomy" id="75948"/>
    <lineage>
        <taxon>Eukaryota</taxon>
        <taxon>Viridiplantae</taxon>
        <taxon>Streptophyta</taxon>
        <taxon>Embryophyta</taxon>
        <taxon>Tracheophyta</taxon>
        <taxon>Spermatophyta</taxon>
        <taxon>Magnoliopsida</taxon>
        <taxon>eudicotyledons</taxon>
        <taxon>Gunneridae</taxon>
        <taxon>Pentapetalae</taxon>
        <taxon>asterids</taxon>
        <taxon>campanulids</taxon>
        <taxon>Asterales</taxon>
        <taxon>Asteraceae</taxon>
        <taxon>Cichorioideae</taxon>
        <taxon>Cichorieae</taxon>
        <taxon>Lactucinae</taxon>
        <taxon>Lactuca</taxon>
    </lineage>
</organism>
<reference evidence="6" key="1">
    <citation type="submission" date="2023-04" db="EMBL/GenBank/DDBJ databases">
        <authorList>
            <person name="Vijverberg K."/>
            <person name="Xiong W."/>
            <person name="Schranz E."/>
        </authorList>
    </citation>
    <scope>NUCLEOTIDE SEQUENCE</scope>
</reference>
<dbReference type="Pfam" id="PF07714">
    <property type="entry name" value="PK_Tyr_Ser-Thr"/>
    <property type="match status" value="1"/>
</dbReference>
<evidence type="ECO:0000256" key="1">
    <source>
        <dbReference type="ARBA" id="ARBA00004479"/>
    </source>
</evidence>
<dbReference type="GO" id="GO:0016020">
    <property type="term" value="C:membrane"/>
    <property type="evidence" value="ECO:0007669"/>
    <property type="project" value="UniProtKB-SubCell"/>
</dbReference>
<keyword evidence="2" id="KW-0732">Signal</keyword>
<evidence type="ECO:0000256" key="2">
    <source>
        <dbReference type="ARBA" id="ARBA00022729"/>
    </source>
</evidence>
<evidence type="ECO:0000256" key="4">
    <source>
        <dbReference type="SAM" id="Phobius"/>
    </source>
</evidence>
<dbReference type="Gene3D" id="3.80.10.10">
    <property type="entry name" value="Ribonuclease Inhibitor"/>
    <property type="match status" value="1"/>
</dbReference>
<keyword evidence="4" id="KW-0812">Transmembrane</keyword>
<comment type="subcellular location">
    <subcellularLocation>
        <location evidence="1">Membrane</location>
        <topology evidence="1">Single-pass type I membrane protein</topology>
    </subcellularLocation>
</comment>
<dbReference type="InterPro" id="IPR051716">
    <property type="entry name" value="Plant_RL_S/T_kinase"/>
</dbReference>
<keyword evidence="4" id="KW-1133">Transmembrane helix</keyword>
<dbReference type="InterPro" id="IPR011009">
    <property type="entry name" value="Kinase-like_dom_sf"/>
</dbReference>
<protein>
    <recommendedName>
        <fullName evidence="5">Serine-threonine/tyrosine-protein kinase catalytic domain-containing protein</fullName>
    </recommendedName>
</protein>
<dbReference type="Gene3D" id="1.10.510.10">
    <property type="entry name" value="Transferase(Phosphotransferase) domain 1"/>
    <property type="match status" value="1"/>
</dbReference>
<dbReference type="FunFam" id="3.80.10.10:FF:000221">
    <property type="entry name" value="Leucine-rich repeat receptor-like protein kinase PXL1"/>
    <property type="match status" value="1"/>
</dbReference>
<dbReference type="PANTHER" id="PTHR48053:SF128">
    <property type="entry name" value="PROTEIN KINASE DOMAIN-CONTAINING PROTEIN"/>
    <property type="match status" value="1"/>
</dbReference>
<dbReference type="AlphaFoldDB" id="A0AA36DYU2"/>
<dbReference type="PROSITE" id="PS51450">
    <property type="entry name" value="LRR"/>
    <property type="match status" value="1"/>
</dbReference>
<dbReference type="GO" id="GO:0004672">
    <property type="term" value="F:protein kinase activity"/>
    <property type="evidence" value="ECO:0007669"/>
    <property type="project" value="InterPro"/>
</dbReference>
<dbReference type="EMBL" id="OX465079">
    <property type="protein sequence ID" value="CAI9276130.1"/>
    <property type="molecule type" value="Genomic_DNA"/>
</dbReference>
<evidence type="ECO:0000256" key="3">
    <source>
        <dbReference type="ARBA" id="ARBA00023170"/>
    </source>
</evidence>